<feature type="transmembrane region" description="Helical" evidence="2">
    <location>
        <begin position="131"/>
        <end position="150"/>
    </location>
</feature>
<dbReference type="EMBL" id="JAFCNB010000002">
    <property type="protein sequence ID" value="MBP2703175.1"/>
    <property type="molecule type" value="Genomic_DNA"/>
</dbReference>
<dbReference type="InterPro" id="IPR046291">
    <property type="entry name" value="DUF6328"/>
</dbReference>
<feature type="compositionally biased region" description="Low complexity" evidence="1">
    <location>
        <begin position="172"/>
        <end position="191"/>
    </location>
</feature>
<accession>A0A940WCW6</accession>
<protein>
    <submittedName>
        <fullName evidence="3">Uncharacterized protein</fullName>
    </submittedName>
</protein>
<evidence type="ECO:0000313" key="3">
    <source>
        <dbReference type="EMBL" id="MBP2703175.1"/>
    </source>
</evidence>
<keyword evidence="2" id="KW-0812">Transmembrane</keyword>
<proteinExistence type="predicted"/>
<evidence type="ECO:0000256" key="2">
    <source>
        <dbReference type="SAM" id="Phobius"/>
    </source>
</evidence>
<feature type="transmembrane region" description="Helical" evidence="2">
    <location>
        <begin position="62"/>
        <end position="83"/>
    </location>
</feature>
<dbReference type="AlphaFoldDB" id="A0A940WCW6"/>
<evidence type="ECO:0000256" key="1">
    <source>
        <dbReference type="SAM" id="MobiDB-lite"/>
    </source>
</evidence>
<keyword evidence="2" id="KW-0472">Membrane</keyword>
<evidence type="ECO:0000313" key="4">
    <source>
        <dbReference type="Proteomes" id="UP000674234"/>
    </source>
</evidence>
<feature type="region of interest" description="Disordered" evidence="1">
    <location>
        <begin position="161"/>
        <end position="191"/>
    </location>
</feature>
<keyword evidence="4" id="KW-1185">Reference proteome</keyword>
<keyword evidence="2" id="KW-1133">Transmembrane helix</keyword>
<name>A0A940WCW6_9ACTN</name>
<feature type="transmembrane region" description="Helical" evidence="2">
    <location>
        <begin position="104"/>
        <end position="125"/>
    </location>
</feature>
<dbReference type="Proteomes" id="UP000674234">
    <property type="component" value="Unassembled WGS sequence"/>
</dbReference>
<feature type="transmembrane region" description="Helical" evidence="2">
    <location>
        <begin position="30"/>
        <end position="50"/>
    </location>
</feature>
<comment type="caution">
    <text evidence="3">The sequence shown here is derived from an EMBL/GenBank/DDBJ whole genome shotgun (WGS) entry which is preliminary data.</text>
</comment>
<gene>
    <name evidence="3" type="ORF">JOL79_05090</name>
</gene>
<dbReference type="RefSeq" id="WP_210154471.1">
    <property type="nucleotide sequence ID" value="NZ_JAFCNB010000002.1"/>
</dbReference>
<sequence length="191" mass="20020">MNDMTEPLTNPEETRKERVDRELGELLQGLRVASTGVQVLFAFLLTLPFSSGFGKIDVTALWMFYVAVASAATASICLIAPAAQHRVLFRSQLKEVMLKRANRIGVVGGVALAVSMTFSTGLVVAVSAGSWPGALIAAGVAGLSAWLWFVQPLLSLHRAPREGTSGGHARPGADSGADFDGDATGAPPSTR</sequence>
<reference evidence="3" key="1">
    <citation type="submission" date="2021-02" db="EMBL/GenBank/DDBJ databases">
        <title>Draft genome sequence of Microbispora sp. RL4-1S isolated from rice leaves in Thailand.</title>
        <authorList>
            <person name="Muangham S."/>
            <person name="Duangmal K."/>
        </authorList>
    </citation>
    <scope>NUCLEOTIDE SEQUENCE</scope>
    <source>
        <strain evidence="3">RL4-1S</strain>
    </source>
</reference>
<organism evidence="3 4">
    <name type="scientific">Microbispora oryzae</name>
    <dbReference type="NCBI Taxonomy" id="2806554"/>
    <lineage>
        <taxon>Bacteria</taxon>
        <taxon>Bacillati</taxon>
        <taxon>Actinomycetota</taxon>
        <taxon>Actinomycetes</taxon>
        <taxon>Streptosporangiales</taxon>
        <taxon>Streptosporangiaceae</taxon>
        <taxon>Microbispora</taxon>
    </lineage>
</organism>
<dbReference type="Pfam" id="PF19853">
    <property type="entry name" value="DUF6328"/>
    <property type="match status" value="1"/>
</dbReference>